<organism evidence="3 4">
    <name type="scientific">Microlunatus soli</name>
    <dbReference type="NCBI Taxonomy" id="630515"/>
    <lineage>
        <taxon>Bacteria</taxon>
        <taxon>Bacillati</taxon>
        <taxon>Actinomycetota</taxon>
        <taxon>Actinomycetes</taxon>
        <taxon>Propionibacteriales</taxon>
        <taxon>Propionibacteriaceae</taxon>
        <taxon>Microlunatus</taxon>
    </lineage>
</organism>
<evidence type="ECO:0000313" key="3">
    <source>
        <dbReference type="EMBL" id="SDS73505.1"/>
    </source>
</evidence>
<dbReference type="AlphaFoldDB" id="A0A1H1UM01"/>
<protein>
    <submittedName>
        <fullName evidence="3">Uncharacterized protein</fullName>
    </submittedName>
</protein>
<proteinExistence type="predicted"/>
<feature type="transmembrane region" description="Helical" evidence="2">
    <location>
        <begin position="677"/>
        <end position="696"/>
    </location>
</feature>
<keyword evidence="2" id="KW-0472">Membrane</keyword>
<evidence type="ECO:0000313" key="4">
    <source>
        <dbReference type="Proteomes" id="UP000199103"/>
    </source>
</evidence>
<evidence type="ECO:0000256" key="1">
    <source>
        <dbReference type="SAM" id="MobiDB-lite"/>
    </source>
</evidence>
<dbReference type="InterPro" id="IPR046112">
    <property type="entry name" value="DUF6049"/>
</dbReference>
<dbReference type="Pfam" id="PF19516">
    <property type="entry name" value="DUF6049"/>
    <property type="match status" value="2"/>
</dbReference>
<dbReference type="EMBL" id="LT629772">
    <property type="protein sequence ID" value="SDS73505.1"/>
    <property type="molecule type" value="Genomic_DNA"/>
</dbReference>
<name>A0A1H1UM01_9ACTN</name>
<gene>
    <name evidence="3" type="ORF">SAMN04489812_2847</name>
</gene>
<dbReference type="STRING" id="630515.SAMN04489812_2847"/>
<accession>A0A1H1UM01</accession>
<keyword evidence="4" id="KW-1185">Reference proteome</keyword>
<reference evidence="3 4" key="1">
    <citation type="submission" date="2016-10" db="EMBL/GenBank/DDBJ databases">
        <authorList>
            <person name="de Groot N.N."/>
        </authorList>
    </citation>
    <scope>NUCLEOTIDE SEQUENCE [LARGE SCALE GENOMIC DNA]</scope>
    <source>
        <strain evidence="3 4">DSM 21800</strain>
    </source>
</reference>
<sequence length="775" mass="81780">MIARRTSATPATVPAPSRLRACCLLLALLLGCLFAGPLTGPATARAETGSQVSIELTALTPAISDPNATITFEGKVTNTSDRPLDRLQAMIWRNMTPYTTQDELSQAGASQPTDPVGARMYSPGTPTAYQNLYTEDAPQLDPGASKTFRVRAKASDFFETTTPQPGVYLAGIQVRENASTTVGRARSYVVATAGDGLQPGQQAIGTSTIVELAATPSMSRSGIFTDDGLADQIGPGGRLDTLLRAAERPGASFAVDPNLLLELKSMKNGYSVIDADGAKTAGTGKDAAADWLTRFTALRQAHDGFQLLYARPDLTSLVHADRLGIVRDGQREAAKIAEVKGLPLLIAPADGAADRATLQAAKQLGAAAVLLDQADLGDLGPVISADDSPTILGYDSGAAAGPGPDPRDTEVQQRQTSLADSYVDSVSGEPASSLGRLRLVSDADQAVSANATLQAPWLKPRSVKDLLTDRATPLGNNLHYPDTVRAEEFNPRQLRRLDRLQQNLQTYSDLLGQSSADTLIGQSLPRAASLSWRRHRSEQSQFVRAQQQLLTAGERADPISLDDLESTDAIRVESNPQVTLTGSGARVPVTVVNELNSPIKVQLRANSSNQSRLRLQDVPAREVGDGTVDAGAKVPVQIPAQANANGDMQVTLQLATTEGQNVGEPLTIRVNATRAGLVGWIIAIAAGIVLLGTVVLRIRQVARERAAEEPEPAEDPGSTAQHGPAGHADPAQASTDRDEATEDTVIRPRRGSPDPSPDAADEHPEPLSTDGVPRG</sequence>
<dbReference type="PROSITE" id="PS51257">
    <property type="entry name" value="PROKAR_LIPOPROTEIN"/>
    <property type="match status" value="1"/>
</dbReference>
<keyword evidence="2" id="KW-0812">Transmembrane</keyword>
<dbReference type="Proteomes" id="UP000199103">
    <property type="component" value="Chromosome I"/>
</dbReference>
<feature type="region of interest" description="Disordered" evidence="1">
    <location>
        <begin position="705"/>
        <end position="775"/>
    </location>
</feature>
<evidence type="ECO:0000256" key="2">
    <source>
        <dbReference type="SAM" id="Phobius"/>
    </source>
</evidence>
<keyword evidence="2" id="KW-1133">Transmembrane helix</keyword>